<organism evidence="1 2">
    <name type="scientific">Arcticibacter tournemirensis</name>
    <dbReference type="NCBI Taxonomy" id="699437"/>
    <lineage>
        <taxon>Bacteria</taxon>
        <taxon>Pseudomonadati</taxon>
        <taxon>Bacteroidota</taxon>
        <taxon>Sphingobacteriia</taxon>
        <taxon>Sphingobacteriales</taxon>
        <taxon>Sphingobacteriaceae</taxon>
        <taxon>Arcticibacter</taxon>
    </lineage>
</organism>
<proteinExistence type="predicted"/>
<sequence length="1171" mass="132356">MKKHSLILICICLILTGVRGQSPRFFYSIQSPNASVFKSGVESPVTLDIGKAGVNIPVYTLEDKDLKLDLSLSYNSNGVKPDVHPGWVGQNWNLSAGMVTRNIRGVPDEAYWREDYVLTIDGDNTGTIVMPVGYFYNYGTLAGSDWNSNSKITGLAKDGSEPNTFWKEAEPDEFVFNCGRYSGKFYLTQNGYVQVQGHPDLKVDVDIVYNIPFGFDPQVPLNPNDPNSFTSVQDDGIFYRYCRSRIARIMGFRITTPDGVTYEYGMYGKDYDESDTFDEVEFTADIFDQYYFSEIFTTWYLKKITSPVTGATINLFYGRGYPIMQAGRSFSFYKMGGSAKGFMGWLFGGVSSYTEEAKEEYAGRFIRPTYLKYIETSDSRMDFVSSPSTELKYNYVPIVMDILDRSRYYDRDYIAPALYSRLMLGNLYYNPNLEPKIIRYSDERFTIIRYDGYIEDLYFDQLKWQKLDYIGLKPKGAAEYSRRWTFNYSNSTAERLRLLGMQDSNIPQPYNFSYDNSSSLPGYNSMLIDHWGYFNNRFVQVNIDNFQTLIDYKGLREPVDAYLYSGILNKVTYPTGGYKEFTYEPNKYKAIVSRNSGDGSFYITPLDSEKNGGGLRIKQIRESGGNGLPDITTLYEYGDGLLNGDVQYYWPGYQGSLFNGNVYQSDRFVTESLIPATENTSGGIVSYEKVTEKQSGLGRKEYYFTGFNTNPDIQGNSIDPQKSVYSPFGSKSFERGLVKEVRTFDNSSALPLIKEKYLYQPNPGLAANVARAVQSRGLRLFGGDKVNAMEGTSYAHYLYPYQQKSKQTDVLDKSSGTYLTTLEEYTYDNDPQYNDNLLKEVKVTASDGSIVTTVNKHTLDFTIGNLGTAYTESSGLSALLEKHILDREISSYKLIQKSGSTANLVKAAICNTFKRQPNGTPVGYKSYNLELSTPASSFSLAFNQSSYQLDDRFKEVAYYKEYDSYNNPVEITQNTSGNEAYIWGYNGRFVVAAAKNAPWKEVAYTSFESGEKGNWSYAGTTTEDVTAPTGRRVYNLGLGPLMLTGLNSGKTYVLTYWIKGSATPIISAGSEIPDRSGALHTFRGWTQLRRTFTAATSINIDGNMLIDEVRLCPEDAAMETCTYDPLVGITSKTNDRGEITYYEYDSSQRLKTIIDQNGKQIKAYNYHYHTP</sequence>
<dbReference type="EMBL" id="VWNE01000016">
    <property type="protein sequence ID" value="KAA8482587.1"/>
    <property type="molecule type" value="Genomic_DNA"/>
</dbReference>
<evidence type="ECO:0008006" key="3">
    <source>
        <dbReference type="Google" id="ProtNLM"/>
    </source>
</evidence>
<evidence type="ECO:0000313" key="1">
    <source>
        <dbReference type="EMBL" id="KAA8482587.1"/>
    </source>
</evidence>
<dbReference type="NCBIfam" id="TIGR01643">
    <property type="entry name" value="YD_repeat_2x"/>
    <property type="match status" value="1"/>
</dbReference>
<comment type="caution">
    <text evidence="1">The sequence shown here is derived from an EMBL/GenBank/DDBJ whole genome shotgun (WGS) entry which is preliminary data.</text>
</comment>
<name>A0A5M9HCI4_9SPHI</name>
<accession>A0A5M9HCI4</accession>
<gene>
    <name evidence="1" type="ORF">F1649_11460</name>
</gene>
<dbReference type="RefSeq" id="WP_141816387.1">
    <property type="nucleotide sequence ID" value="NZ_VFPL01000001.1"/>
</dbReference>
<evidence type="ECO:0000313" key="2">
    <source>
        <dbReference type="Proteomes" id="UP000322918"/>
    </source>
</evidence>
<dbReference type="OrthoDB" id="680656at2"/>
<dbReference type="Proteomes" id="UP000322918">
    <property type="component" value="Unassembled WGS sequence"/>
</dbReference>
<protein>
    <recommendedName>
        <fullName evidence="3">RHS repeat protein</fullName>
    </recommendedName>
</protein>
<reference evidence="1 2" key="1">
    <citation type="submission" date="2019-09" db="EMBL/GenBank/DDBJ databases">
        <title>Pararcticibacter amylolyticus gen. nov., sp. nov., isolated from a rottenly hemp rope, and reclassification of Pedobacter tournemirensis as Pararcticibacter tournemirensis comb. nov.</title>
        <authorList>
            <person name="Cai Y."/>
        </authorList>
    </citation>
    <scope>NUCLEOTIDE SEQUENCE [LARGE SCALE GENOMIC DNA]</scope>
    <source>
        <strain evidence="1 2">TF5-37.2-LB10</strain>
    </source>
</reference>
<dbReference type="InterPro" id="IPR006530">
    <property type="entry name" value="YD"/>
</dbReference>
<dbReference type="AlphaFoldDB" id="A0A5M9HCI4"/>
<keyword evidence="2" id="KW-1185">Reference proteome</keyword>